<comment type="caution">
    <text evidence="3">The sequence shown here is derived from an EMBL/GenBank/DDBJ whole genome shotgun (WGS) entry which is preliminary data.</text>
</comment>
<dbReference type="InterPro" id="IPR008207">
    <property type="entry name" value="Sig_transdc_His_kin_Hpt_dom"/>
</dbReference>
<keyword evidence="3" id="KW-0808">Transferase</keyword>
<evidence type="ECO:0000313" key="3">
    <source>
        <dbReference type="EMBL" id="GLK81196.1"/>
    </source>
</evidence>
<dbReference type="SUPFAM" id="SSF47226">
    <property type="entry name" value="Histidine-containing phosphotransfer domain, HPT domain"/>
    <property type="match status" value="1"/>
</dbReference>
<dbReference type="GO" id="GO:0000160">
    <property type="term" value="P:phosphorelay signal transduction system"/>
    <property type="evidence" value="ECO:0007669"/>
    <property type="project" value="UniProtKB-KW"/>
</dbReference>
<evidence type="ECO:0000313" key="4">
    <source>
        <dbReference type="Proteomes" id="UP001143309"/>
    </source>
</evidence>
<dbReference type="EMBL" id="BSFL01000003">
    <property type="protein sequence ID" value="GLK81196.1"/>
    <property type="molecule type" value="Genomic_DNA"/>
</dbReference>
<protein>
    <submittedName>
        <fullName evidence="3">Histidine kinase</fullName>
    </submittedName>
</protein>
<dbReference type="Pfam" id="PF01627">
    <property type="entry name" value="Hpt"/>
    <property type="match status" value="1"/>
</dbReference>
<organism evidence="3 4">
    <name type="scientific">Methylopila turkensis</name>
    <dbReference type="NCBI Taxonomy" id="1437816"/>
    <lineage>
        <taxon>Bacteria</taxon>
        <taxon>Pseudomonadati</taxon>
        <taxon>Pseudomonadota</taxon>
        <taxon>Alphaproteobacteria</taxon>
        <taxon>Hyphomicrobiales</taxon>
        <taxon>Methylopilaceae</taxon>
        <taxon>Methylopila</taxon>
    </lineage>
</organism>
<evidence type="ECO:0000256" key="1">
    <source>
        <dbReference type="ARBA" id="ARBA00023012"/>
    </source>
</evidence>
<reference evidence="3" key="2">
    <citation type="submission" date="2023-01" db="EMBL/GenBank/DDBJ databases">
        <authorList>
            <person name="Sun Q."/>
            <person name="Evtushenko L."/>
        </authorList>
    </citation>
    <scope>NUCLEOTIDE SEQUENCE</scope>
    <source>
        <strain evidence="3">VKM B-2748</strain>
    </source>
</reference>
<proteinExistence type="predicted"/>
<feature type="domain" description="HPt" evidence="2">
    <location>
        <begin position="77"/>
        <end position="141"/>
    </location>
</feature>
<keyword evidence="3" id="KW-0418">Kinase</keyword>
<dbReference type="Proteomes" id="UP001143309">
    <property type="component" value="Unassembled WGS sequence"/>
</dbReference>
<accession>A0A9W6JP38</accession>
<evidence type="ECO:0000259" key="2">
    <source>
        <dbReference type="Pfam" id="PF01627"/>
    </source>
</evidence>
<dbReference type="GO" id="GO:0004672">
    <property type="term" value="F:protein kinase activity"/>
    <property type="evidence" value="ECO:0007669"/>
    <property type="project" value="UniProtKB-ARBA"/>
</dbReference>
<sequence>MPDAPPSPALVPAASWGVPVESFTDHIVLRPPNRLKERATRSVGLRDKSDEEAILRAEQALELLSTEFDGWMKHEIDRLEIMRAAFAIGRDAEALDGLYRSAHDLRGQSATFGFPLAGEIADGLCLMLEQDGPPPPQSYVDRHVEAIRAIVREDVRGREHPVAAEIVERLAILRAGFLKPKD</sequence>
<reference evidence="3" key="1">
    <citation type="journal article" date="2014" name="Int. J. Syst. Evol. Microbiol.">
        <title>Complete genome sequence of Corynebacterium casei LMG S-19264T (=DSM 44701T), isolated from a smear-ripened cheese.</title>
        <authorList>
            <consortium name="US DOE Joint Genome Institute (JGI-PGF)"/>
            <person name="Walter F."/>
            <person name="Albersmeier A."/>
            <person name="Kalinowski J."/>
            <person name="Ruckert C."/>
        </authorList>
    </citation>
    <scope>NUCLEOTIDE SEQUENCE</scope>
    <source>
        <strain evidence="3">VKM B-2748</strain>
    </source>
</reference>
<keyword evidence="4" id="KW-1185">Reference proteome</keyword>
<gene>
    <name evidence="3" type="ORF">GCM10008174_29370</name>
</gene>
<name>A0A9W6JP38_9HYPH</name>
<dbReference type="RefSeq" id="WP_271201660.1">
    <property type="nucleotide sequence ID" value="NZ_BSFL01000003.1"/>
</dbReference>
<dbReference type="AlphaFoldDB" id="A0A9W6JP38"/>
<dbReference type="Gene3D" id="1.20.120.160">
    <property type="entry name" value="HPT domain"/>
    <property type="match status" value="1"/>
</dbReference>
<dbReference type="InterPro" id="IPR036641">
    <property type="entry name" value="HPT_dom_sf"/>
</dbReference>
<keyword evidence="1" id="KW-0902">Two-component regulatory system</keyword>